<gene>
    <name evidence="10" type="primary">TBLA0B08470</name>
    <name evidence="10" type="ORF">TBLA_0B08470</name>
</gene>
<dbReference type="GO" id="GO:0005789">
    <property type="term" value="C:endoplasmic reticulum membrane"/>
    <property type="evidence" value="ECO:0007669"/>
    <property type="project" value="UniProtKB-SubCell"/>
</dbReference>
<dbReference type="InterPro" id="IPR019383">
    <property type="entry name" value="Golgin_A_7/ERF4"/>
</dbReference>
<dbReference type="STRING" id="1071380.I2GZW0"/>
<name>I2GZW0_HENB6</name>
<feature type="transmembrane region" description="Helical" evidence="8">
    <location>
        <begin position="135"/>
        <end position="159"/>
    </location>
</feature>
<dbReference type="InterPro" id="IPR051371">
    <property type="entry name" value="Ras_palmitoyltransferase"/>
</dbReference>
<feature type="domain" description="Golgin subfamily A member 7/ERF4" evidence="9">
    <location>
        <begin position="50"/>
        <end position="198"/>
    </location>
</feature>
<dbReference type="eggNOG" id="ENOG502S30T">
    <property type="taxonomic scope" value="Eukaryota"/>
</dbReference>
<organism evidence="10 11">
    <name type="scientific">Henningerozyma blattae (strain ATCC 34711 / CBS 6284 / DSM 70876 / NBRC 10599 / NRRL Y-10934 / UCD 77-7)</name>
    <name type="common">Yeast</name>
    <name type="synonym">Tetrapisispora blattae</name>
    <dbReference type="NCBI Taxonomy" id="1071380"/>
    <lineage>
        <taxon>Eukaryota</taxon>
        <taxon>Fungi</taxon>
        <taxon>Dikarya</taxon>
        <taxon>Ascomycota</taxon>
        <taxon>Saccharomycotina</taxon>
        <taxon>Saccharomycetes</taxon>
        <taxon>Saccharomycetales</taxon>
        <taxon>Saccharomycetaceae</taxon>
        <taxon>Henningerozyma</taxon>
    </lineage>
</organism>
<evidence type="ECO:0000256" key="4">
    <source>
        <dbReference type="ARBA" id="ARBA00018463"/>
    </source>
</evidence>
<evidence type="ECO:0000256" key="3">
    <source>
        <dbReference type="ARBA" id="ARBA00011396"/>
    </source>
</evidence>
<keyword evidence="8" id="KW-0812">Transmembrane</keyword>
<evidence type="ECO:0000313" key="11">
    <source>
        <dbReference type="Proteomes" id="UP000002866"/>
    </source>
</evidence>
<evidence type="ECO:0000256" key="2">
    <source>
        <dbReference type="ARBA" id="ARBA00007732"/>
    </source>
</evidence>
<keyword evidence="5" id="KW-0256">Endoplasmic reticulum</keyword>
<keyword evidence="8" id="KW-1133">Transmembrane helix</keyword>
<dbReference type="OMA" id="CITHFPN"/>
<dbReference type="HOGENOM" id="CLU_087349_0_0_1"/>
<keyword evidence="11" id="KW-1185">Reference proteome</keyword>
<dbReference type="PANTHER" id="PTHR13254">
    <property type="entry name" value="GOLGI AUTOANTIGEN, GOLGIN SUBFAMILY A, 7"/>
    <property type="match status" value="1"/>
</dbReference>
<feature type="region of interest" description="Disordered" evidence="7">
    <location>
        <begin position="211"/>
        <end position="233"/>
    </location>
</feature>
<proteinExistence type="inferred from homology"/>
<dbReference type="EMBL" id="HE806317">
    <property type="protein sequence ID" value="CCH59662.1"/>
    <property type="molecule type" value="Genomic_DNA"/>
</dbReference>
<evidence type="ECO:0000256" key="1">
    <source>
        <dbReference type="ARBA" id="ARBA00004406"/>
    </source>
</evidence>
<evidence type="ECO:0000256" key="7">
    <source>
        <dbReference type="SAM" id="MobiDB-lite"/>
    </source>
</evidence>
<dbReference type="Pfam" id="PF10256">
    <property type="entry name" value="Erf4"/>
    <property type="match status" value="1"/>
</dbReference>
<comment type="subunit">
    <text evidence="3">Interacts with ERF2.</text>
</comment>
<dbReference type="FunCoup" id="I2GZW0">
    <property type="interactions" value="55"/>
</dbReference>
<protein>
    <recommendedName>
        <fullName evidence="4">Ras modification protein ERF4</fullName>
    </recommendedName>
</protein>
<dbReference type="RefSeq" id="XP_004179181.1">
    <property type="nucleotide sequence ID" value="XM_004179133.1"/>
</dbReference>
<comment type="similarity">
    <text evidence="2">Belongs to the ERF4 family.</text>
</comment>
<evidence type="ECO:0000256" key="6">
    <source>
        <dbReference type="ARBA" id="ARBA00023136"/>
    </source>
</evidence>
<reference evidence="10 11" key="1">
    <citation type="journal article" date="2011" name="Proc. Natl. Acad. Sci. U.S.A.">
        <title>Evolutionary erosion of yeast sex chromosomes by mating-type switching accidents.</title>
        <authorList>
            <person name="Gordon J.L."/>
            <person name="Armisen D."/>
            <person name="Proux-Wera E."/>
            <person name="Oheigeartaigh S.S."/>
            <person name="Byrne K.P."/>
            <person name="Wolfe K.H."/>
        </authorList>
    </citation>
    <scope>NUCLEOTIDE SEQUENCE [LARGE SCALE GENOMIC DNA]</scope>
    <source>
        <strain evidence="11">ATCC 34711 / CBS 6284 / DSM 70876 / NBRC 10599 / NRRL Y-10934 / UCD 77-7</strain>
    </source>
</reference>
<dbReference type="InParanoid" id="I2GZW0"/>
<dbReference type="GO" id="GO:0016409">
    <property type="term" value="F:palmitoyltransferase activity"/>
    <property type="evidence" value="ECO:0007669"/>
    <property type="project" value="EnsemblFungi"/>
</dbReference>
<evidence type="ECO:0000259" key="9">
    <source>
        <dbReference type="Pfam" id="PF10256"/>
    </source>
</evidence>
<keyword evidence="6 8" id="KW-0472">Membrane</keyword>
<comment type="subcellular location">
    <subcellularLocation>
        <location evidence="1">Endoplasmic reticulum membrane</location>
        <topology evidence="1">Peripheral membrane protein</topology>
    </subcellularLocation>
</comment>
<dbReference type="Proteomes" id="UP000002866">
    <property type="component" value="Chromosome 2"/>
</dbReference>
<sequence>MENPQFFNYHEFSLDPEKNSSEPEELCVSHFPDIYCKPTRDGMINKNYRIVRIPRRFENTLGIPYFSNVLPGNEPAALTYDYEDQGFLPHENVDGIAYGISSFSPLSLYISPEEFQNIIDKVNRFLEEGFRVNSFFNFITIILDFLLLGAWDIVFNYFYFDSFQELERYVQQLNNSDLFKRNNIRLISPQKSGYLSLDFEVPTPRILRTNSEADSTSRLESASTSKITPHNDQ</sequence>
<dbReference type="GO" id="GO:0006612">
    <property type="term" value="P:protein targeting to membrane"/>
    <property type="evidence" value="ECO:0007669"/>
    <property type="project" value="EnsemblFungi"/>
</dbReference>
<accession>I2GZW0</accession>
<dbReference type="AlphaFoldDB" id="I2GZW0"/>
<dbReference type="GeneID" id="14494808"/>
<dbReference type="OrthoDB" id="5377273at2759"/>
<evidence type="ECO:0000256" key="5">
    <source>
        <dbReference type="ARBA" id="ARBA00022824"/>
    </source>
</evidence>
<dbReference type="PANTHER" id="PTHR13254:SF0">
    <property type="entry name" value="GOLGIN SUBFAMILY A MEMBER 7_ERF4 DOMAIN-CONTAINING PROTEIN"/>
    <property type="match status" value="1"/>
</dbReference>
<evidence type="ECO:0000313" key="10">
    <source>
        <dbReference type="EMBL" id="CCH59662.1"/>
    </source>
</evidence>
<dbReference type="GO" id="GO:0031211">
    <property type="term" value="C:endoplasmic reticulum palmitoyltransferase complex"/>
    <property type="evidence" value="ECO:0007669"/>
    <property type="project" value="EnsemblFungi"/>
</dbReference>
<evidence type="ECO:0000256" key="8">
    <source>
        <dbReference type="SAM" id="Phobius"/>
    </source>
</evidence>
<dbReference type="KEGG" id="tbl:TBLA_0B08470"/>